<dbReference type="Proteomes" id="UP001631969">
    <property type="component" value="Unassembled WGS sequence"/>
</dbReference>
<proteinExistence type="predicted"/>
<name>A0ACC7P4P7_9BACL</name>
<keyword evidence="1" id="KW-0808">Transferase</keyword>
<evidence type="ECO:0000313" key="1">
    <source>
        <dbReference type="EMBL" id="MFM9331953.1"/>
    </source>
</evidence>
<gene>
    <name evidence="1" type="ORF">ACI1P1_27015</name>
</gene>
<keyword evidence="1" id="KW-0012">Acyltransferase</keyword>
<dbReference type="EMBL" id="JBJURJ010000024">
    <property type="protein sequence ID" value="MFM9331953.1"/>
    <property type="molecule type" value="Genomic_DNA"/>
</dbReference>
<evidence type="ECO:0000313" key="2">
    <source>
        <dbReference type="Proteomes" id="UP001631969"/>
    </source>
</evidence>
<comment type="caution">
    <text evidence="1">The sequence shown here is derived from an EMBL/GenBank/DDBJ whole genome shotgun (WGS) entry which is preliminary data.</text>
</comment>
<sequence>MTVEIKTCGLEDVGLLQELSIETFNDTFKEQNTPENMKAYLDKAFNLKRLEEELSIPGTEFHLIYFQGEPAGYLKLNVNDAQSEKMGGNSLEIERVYVRQQFHRKGLGKHLMNKAAETARLHGKTEIWLGVWEKNENAKDFYRKQGFELTGAHSFFMGDEEQTDFILTKRL</sequence>
<reference evidence="1" key="1">
    <citation type="submission" date="2024-12" db="EMBL/GenBank/DDBJ databases">
        <authorList>
            <person name="Wu N."/>
        </authorList>
    </citation>
    <scope>NUCLEOTIDE SEQUENCE</scope>
    <source>
        <strain evidence="1">P15</strain>
    </source>
</reference>
<accession>A0ACC7P4P7</accession>
<organism evidence="1 2">
    <name type="scientific">Paenibacillus mesotrionivorans</name>
    <dbReference type="NCBI Taxonomy" id="3160968"/>
    <lineage>
        <taxon>Bacteria</taxon>
        <taxon>Bacillati</taxon>
        <taxon>Bacillota</taxon>
        <taxon>Bacilli</taxon>
        <taxon>Bacillales</taxon>
        <taxon>Paenibacillaceae</taxon>
        <taxon>Paenibacillus</taxon>
    </lineage>
</organism>
<dbReference type="EC" id="2.3.1.-" evidence="1"/>
<keyword evidence="2" id="KW-1185">Reference proteome</keyword>
<protein>
    <submittedName>
        <fullName evidence="1">GNAT family N-acetyltransferase</fullName>
        <ecNumber evidence="1">2.3.1.-</ecNumber>
    </submittedName>
</protein>